<dbReference type="EMBL" id="VZOL01000278">
    <property type="protein sequence ID" value="KAB0665546.1"/>
    <property type="molecule type" value="Genomic_DNA"/>
</dbReference>
<proteinExistence type="predicted"/>
<evidence type="ECO:0000313" key="2">
    <source>
        <dbReference type="EMBL" id="KAB0665546.1"/>
    </source>
</evidence>
<dbReference type="SUPFAM" id="SSF54897">
    <property type="entry name" value="Protease propeptides/inhibitors"/>
    <property type="match status" value="1"/>
</dbReference>
<gene>
    <name evidence="2" type="ORF">F7R13_19180</name>
</gene>
<feature type="non-terminal residue" evidence="2">
    <location>
        <position position="175"/>
    </location>
</feature>
<dbReference type="Pfam" id="PF09286">
    <property type="entry name" value="Pro-kuma_activ"/>
    <property type="match status" value="1"/>
</dbReference>
<dbReference type="SMART" id="SM00944">
    <property type="entry name" value="Pro-kuma_activ"/>
    <property type="match status" value="1"/>
</dbReference>
<dbReference type="Proteomes" id="UP000473571">
    <property type="component" value="Unassembled WGS sequence"/>
</dbReference>
<comment type="caution">
    <text evidence="2">The sequence shown here is derived from an EMBL/GenBank/DDBJ whole genome shotgun (WGS) entry which is preliminary data.</text>
</comment>
<evidence type="ECO:0000259" key="1">
    <source>
        <dbReference type="SMART" id="SM00944"/>
    </source>
</evidence>
<dbReference type="AlphaFoldDB" id="A0A6L3NGA5"/>
<dbReference type="GO" id="GO:0008236">
    <property type="term" value="F:serine-type peptidase activity"/>
    <property type="evidence" value="ECO:0007669"/>
    <property type="project" value="InterPro"/>
</dbReference>
<protein>
    <submittedName>
        <fullName evidence="2">Peptidase S53</fullName>
    </submittedName>
</protein>
<accession>A0A6L3NGA5</accession>
<dbReference type="InterPro" id="IPR015366">
    <property type="entry name" value="S53_propep"/>
</dbReference>
<name>A0A6L3NGA5_9BURK</name>
<dbReference type="RefSeq" id="WP_249043651.1">
    <property type="nucleotide sequence ID" value="NZ_VZOL01000278.1"/>
</dbReference>
<sequence length="175" mass="19649">MARHLHADREPRIVPESKCLGPCDPAQRIHVTIMLRRQEEGQLDTLVHQLATGDAQAKPLSREAFAQRFSANSDDIRKTEEFARRHQLTVDRVDPVESVVVLSGTIQQFEAAFSVKLERFEHRSIGQYRGRSGPIALPDELGDAVTAVLGLDSRPQARPHFRLRPPFRPARGATC</sequence>
<feature type="domain" description="Peptidase S53 activation" evidence="1">
    <location>
        <begin position="14"/>
        <end position="154"/>
    </location>
</feature>
<dbReference type="CDD" id="cd11377">
    <property type="entry name" value="Pro-peptidase_S53"/>
    <property type="match status" value="1"/>
</dbReference>
<reference evidence="2 3" key="1">
    <citation type="submission" date="2019-09" db="EMBL/GenBank/DDBJ databases">
        <title>Draft genome sequences of 48 bacterial type strains from the CCUG.</title>
        <authorList>
            <person name="Tunovic T."/>
            <person name="Pineiro-Iglesias B."/>
            <person name="Unosson C."/>
            <person name="Inganas E."/>
            <person name="Ohlen M."/>
            <person name="Cardew S."/>
            <person name="Jensie-Markopoulos S."/>
            <person name="Salva-Serra F."/>
            <person name="Jaen-Luchoro D."/>
            <person name="Karlsson R."/>
            <person name="Svensson-Stadler L."/>
            <person name="Chun J."/>
            <person name="Moore E."/>
        </authorList>
    </citation>
    <scope>NUCLEOTIDE SEQUENCE [LARGE SCALE GENOMIC DNA]</scope>
    <source>
        <strain evidence="2 3">CCUG 65687</strain>
    </source>
</reference>
<evidence type="ECO:0000313" key="3">
    <source>
        <dbReference type="Proteomes" id="UP000473571"/>
    </source>
</evidence>
<organism evidence="2 3">
    <name type="scientific">Burkholderia territorii</name>
    <dbReference type="NCBI Taxonomy" id="1503055"/>
    <lineage>
        <taxon>Bacteria</taxon>
        <taxon>Pseudomonadati</taxon>
        <taxon>Pseudomonadota</taxon>
        <taxon>Betaproteobacteria</taxon>
        <taxon>Burkholderiales</taxon>
        <taxon>Burkholderiaceae</taxon>
        <taxon>Burkholderia</taxon>
        <taxon>Burkholderia cepacia complex</taxon>
    </lineage>
</organism>